<feature type="region of interest" description="Disordered" evidence="9">
    <location>
        <begin position="132"/>
        <end position="162"/>
    </location>
</feature>
<dbReference type="SUPFAM" id="SSF56112">
    <property type="entry name" value="Protein kinase-like (PK-like)"/>
    <property type="match status" value="1"/>
</dbReference>
<dbReference type="CTD" id="20325114"/>
<dbReference type="EC" id="2.7.11.1" evidence="1"/>
<evidence type="ECO:0000256" key="9">
    <source>
        <dbReference type="SAM" id="MobiDB-lite"/>
    </source>
</evidence>
<comment type="catalytic activity">
    <reaction evidence="8">
        <text>L-seryl-[protein] + ATP = O-phospho-L-seryl-[protein] + ADP + H(+)</text>
        <dbReference type="Rhea" id="RHEA:17989"/>
        <dbReference type="Rhea" id="RHEA-COMP:9863"/>
        <dbReference type="Rhea" id="RHEA-COMP:11604"/>
        <dbReference type="ChEBI" id="CHEBI:15378"/>
        <dbReference type="ChEBI" id="CHEBI:29999"/>
        <dbReference type="ChEBI" id="CHEBI:30616"/>
        <dbReference type="ChEBI" id="CHEBI:83421"/>
        <dbReference type="ChEBI" id="CHEBI:456216"/>
        <dbReference type="EC" id="2.7.11.1"/>
    </reaction>
</comment>
<dbReference type="OrthoDB" id="21018at2759"/>
<evidence type="ECO:0000313" key="12">
    <source>
        <dbReference type="Proteomes" id="UP000054324"/>
    </source>
</evidence>
<dbReference type="InterPro" id="IPR024604">
    <property type="entry name" value="GSG2_C"/>
</dbReference>
<dbReference type="Proteomes" id="UP000054324">
    <property type="component" value="Unassembled WGS sequence"/>
</dbReference>
<organism evidence="11 12">
    <name type="scientific">Opisthorchis viverrini</name>
    <name type="common">Southeast Asian liver fluke</name>
    <dbReference type="NCBI Taxonomy" id="6198"/>
    <lineage>
        <taxon>Eukaryota</taxon>
        <taxon>Metazoa</taxon>
        <taxon>Spiralia</taxon>
        <taxon>Lophotrochozoa</taxon>
        <taxon>Platyhelminthes</taxon>
        <taxon>Trematoda</taxon>
        <taxon>Digenea</taxon>
        <taxon>Opisthorchiida</taxon>
        <taxon>Opisthorchiata</taxon>
        <taxon>Opisthorchiidae</taxon>
        <taxon>Opisthorchis</taxon>
    </lineage>
</organism>
<accession>A0A074Z0E6</accession>
<dbReference type="SMART" id="SM01331">
    <property type="entry name" value="DUF3635"/>
    <property type="match status" value="1"/>
</dbReference>
<proteinExistence type="predicted"/>
<evidence type="ECO:0000256" key="8">
    <source>
        <dbReference type="ARBA" id="ARBA00048679"/>
    </source>
</evidence>
<dbReference type="Pfam" id="PF12330">
    <property type="entry name" value="Haspin_kinase"/>
    <property type="match status" value="2"/>
</dbReference>
<evidence type="ECO:0000256" key="5">
    <source>
        <dbReference type="ARBA" id="ARBA00022777"/>
    </source>
</evidence>
<dbReference type="GO" id="GO:0035556">
    <property type="term" value="P:intracellular signal transduction"/>
    <property type="evidence" value="ECO:0007669"/>
    <property type="project" value="TreeGrafter"/>
</dbReference>
<keyword evidence="6" id="KW-0067">ATP-binding</keyword>
<dbReference type="PANTHER" id="PTHR24419">
    <property type="entry name" value="INTERLEUKIN-1 RECEPTOR-ASSOCIATED KINASE"/>
    <property type="match status" value="1"/>
</dbReference>
<dbReference type="GO" id="GO:0005524">
    <property type="term" value="F:ATP binding"/>
    <property type="evidence" value="ECO:0007669"/>
    <property type="project" value="UniProtKB-KW"/>
</dbReference>
<sequence>MSDVSKRCPGLPNSESNFVFRQSTGTSATNQIYEPPNHIGRFTRKRSVNHPMKEKNYWLRNFSGVVTRKRSLDMFQDPPANVRCTTRKRVKRSDSVSSQKENNVPHVDNRPTLAVTLRNGPLRNISPLNSIEEHVSSSPTPNQRPDQLWSFDPPKVDRRRPVRSYSTRISPVLSNTRRMLRSSRRSIQSQPSAELRVELERVPVENRPRLRSDAIDSSATSSPRSSPTTSLTMDTSLLSWFSPRRFNSVGKDQAAKLKRLNTRRIEFDIQELSQSINKDASQLSAESLMSIVGDPLEKLLGLCNQLEVKPFEECFDTETLDGLAKIGEGVYGEVFQSPKGHVIKVFPVDGKEFVNGEKQMTFADVYPEVFVSKKLSELAYKYRRNRAVNFSQLKKATVVQGSLPEAFSSSWRKFKAQRGSDNECPDFLPPSQQWMVLEFEFAGEPLANVRRSDALPNPQLSELQTSGLEVAADSATVDSSMLAAEAPSRSPHPGRRQWPAQLSLPVVAFTLRCHQPGRLTRRIQQGPAPRTNDSVRLVSVLGAASARHMAPTSSGISKSIFKPRPVYLAAFNVRTLKQAGQQAAFALTLDSLGIDVCCVSETRIQDAGIVIELTTSPLPTPFRLRTSGDPEAAAVGCAGNRLLDSPSTAPKSDVNSYWDKFATSLHSAGSGSAAFGVAVPSPLKQWIQDRTVVLLKFRRNIPASPEHNLARQIIGRQVKMSVPADYEIWWTQKTKKMEEASSVPESQKCPKIISIDPCDRSPETTCERCPLSPFLFNFEIDEIIRRTLDGLQTPGVQTACDENFVDLEYADDIVLIYEDAENAQFTYVRIDSVFKFNTCREARSVIEQIALSLAAAESALQFEHRDLHWHNILVRPTRQWKLRYRVGGVSYSVFTEGIQVTIIDFTVSRLCHEGNIVYVDMADSPEIFECEGDYQFDIYRIMRDLNGNDWRPFHPLTNLYWLHYLMGKLLNETSYPRRDPDSQPVESELRALYDMVLTSNYKSAMELVSSSFYFDTCRIG</sequence>
<keyword evidence="3" id="KW-0808">Transferase</keyword>
<dbReference type="AlphaFoldDB" id="A0A074Z0E6"/>
<keyword evidence="12" id="KW-1185">Reference proteome</keyword>
<evidence type="ECO:0000256" key="4">
    <source>
        <dbReference type="ARBA" id="ARBA00022741"/>
    </source>
</evidence>
<keyword evidence="2" id="KW-0723">Serine/threonine-protein kinase</keyword>
<feature type="compositionally biased region" description="Polar residues" evidence="9">
    <location>
        <begin position="136"/>
        <end position="145"/>
    </location>
</feature>
<evidence type="ECO:0000256" key="7">
    <source>
        <dbReference type="ARBA" id="ARBA00047899"/>
    </source>
</evidence>
<name>A0A074Z0E6_OPIVI</name>
<dbReference type="GO" id="GO:0072354">
    <property type="term" value="F:histone H3T3 kinase activity"/>
    <property type="evidence" value="ECO:0007669"/>
    <property type="project" value="TreeGrafter"/>
</dbReference>
<dbReference type="GO" id="GO:0000278">
    <property type="term" value="P:mitotic cell cycle"/>
    <property type="evidence" value="ECO:0007669"/>
    <property type="project" value="TreeGrafter"/>
</dbReference>
<evidence type="ECO:0000259" key="10">
    <source>
        <dbReference type="SMART" id="SM01331"/>
    </source>
</evidence>
<evidence type="ECO:0000256" key="6">
    <source>
        <dbReference type="ARBA" id="ARBA00022840"/>
    </source>
</evidence>
<feature type="compositionally biased region" description="Low complexity" evidence="9">
    <location>
        <begin position="217"/>
        <end position="231"/>
    </location>
</feature>
<dbReference type="RefSeq" id="XP_009175729.1">
    <property type="nucleotide sequence ID" value="XM_009177465.1"/>
</dbReference>
<dbReference type="GO" id="GO:0005737">
    <property type="term" value="C:cytoplasm"/>
    <property type="evidence" value="ECO:0007669"/>
    <property type="project" value="TreeGrafter"/>
</dbReference>
<dbReference type="GO" id="GO:0005634">
    <property type="term" value="C:nucleus"/>
    <property type="evidence" value="ECO:0007669"/>
    <property type="project" value="TreeGrafter"/>
</dbReference>
<feature type="region of interest" description="Disordered" evidence="9">
    <location>
        <begin position="208"/>
        <end position="231"/>
    </location>
</feature>
<dbReference type="Gene3D" id="3.30.200.20">
    <property type="entry name" value="Phosphorylase Kinase, domain 1"/>
    <property type="match status" value="1"/>
</dbReference>
<protein>
    <recommendedName>
        <fullName evidence="1">non-specific serine/threonine protein kinase</fullName>
        <ecNumber evidence="1">2.7.11.1</ecNumber>
    </recommendedName>
</protein>
<evidence type="ECO:0000256" key="2">
    <source>
        <dbReference type="ARBA" id="ARBA00022527"/>
    </source>
</evidence>
<keyword evidence="5" id="KW-0418">Kinase</keyword>
<evidence type="ECO:0000256" key="1">
    <source>
        <dbReference type="ARBA" id="ARBA00012513"/>
    </source>
</evidence>
<dbReference type="PANTHER" id="PTHR24419:SF18">
    <property type="entry name" value="SERINE_THREONINE-PROTEIN KINASE HASPIN"/>
    <property type="match status" value="1"/>
</dbReference>
<evidence type="ECO:0000313" key="11">
    <source>
        <dbReference type="EMBL" id="KER20516.1"/>
    </source>
</evidence>
<dbReference type="KEGG" id="ovi:T265_10946"/>
<dbReference type="GeneID" id="20325114"/>
<dbReference type="InterPro" id="IPR011009">
    <property type="entry name" value="Kinase-like_dom_sf"/>
</dbReference>
<dbReference type="Gene3D" id="1.10.510.10">
    <property type="entry name" value="Transferase(Phosphotransferase) domain 1"/>
    <property type="match status" value="1"/>
</dbReference>
<dbReference type="EMBL" id="KL597048">
    <property type="protein sequence ID" value="KER20516.1"/>
    <property type="molecule type" value="Genomic_DNA"/>
</dbReference>
<gene>
    <name evidence="11" type="ORF">T265_10946</name>
</gene>
<evidence type="ECO:0000256" key="3">
    <source>
        <dbReference type="ARBA" id="ARBA00022679"/>
    </source>
</evidence>
<feature type="region of interest" description="Disordered" evidence="9">
    <location>
        <begin position="87"/>
        <end position="107"/>
    </location>
</feature>
<reference evidence="11 12" key="1">
    <citation type="submission" date="2013-11" db="EMBL/GenBank/DDBJ databases">
        <title>Opisthorchis viverrini - life in the bile duct.</title>
        <authorList>
            <person name="Young N.D."/>
            <person name="Nagarajan N."/>
            <person name="Lin S.J."/>
            <person name="Korhonen P.K."/>
            <person name="Jex A.R."/>
            <person name="Hall R.S."/>
            <person name="Safavi-Hemami H."/>
            <person name="Kaewkong W."/>
            <person name="Bertrand D."/>
            <person name="Gao S."/>
            <person name="Seet Q."/>
            <person name="Wongkham S."/>
            <person name="Teh B.T."/>
            <person name="Wongkham C."/>
            <person name="Intapan P.M."/>
            <person name="Maleewong W."/>
            <person name="Yang X."/>
            <person name="Hu M."/>
            <person name="Wang Z."/>
            <person name="Hofmann A."/>
            <person name="Sternberg P.W."/>
            <person name="Tan P."/>
            <person name="Wang J."/>
            <person name="Gasser R.B."/>
        </authorList>
    </citation>
    <scope>NUCLEOTIDE SEQUENCE [LARGE SCALE GENOMIC DNA]</scope>
</reference>
<feature type="domain" description="Serine/threonine-protein kinase haspin C-terminal" evidence="10">
    <location>
        <begin position="925"/>
        <end position="1013"/>
    </location>
</feature>
<comment type="catalytic activity">
    <reaction evidence="7">
        <text>L-threonyl-[protein] + ATP = O-phospho-L-threonyl-[protein] + ADP + H(+)</text>
        <dbReference type="Rhea" id="RHEA:46608"/>
        <dbReference type="Rhea" id="RHEA-COMP:11060"/>
        <dbReference type="Rhea" id="RHEA-COMP:11605"/>
        <dbReference type="ChEBI" id="CHEBI:15378"/>
        <dbReference type="ChEBI" id="CHEBI:30013"/>
        <dbReference type="ChEBI" id="CHEBI:30616"/>
        <dbReference type="ChEBI" id="CHEBI:61977"/>
        <dbReference type="ChEBI" id="CHEBI:456216"/>
        <dbReference type="EC" id="2.7.11.1"/>
    </reaction>
</comment>
<keyword evidence="4" id="KW-0547">Nucleotide-binding</keyword>